<evidence type="ECO:0000313" key="3">
    <source>
        <dbReference type="Proteomes" id="UP001333710"/>
    </source>
</evidence>
<evidence type="ECO:0000256" key="1">
    <source>
        <dbReference type="SAM" id="SignalP"/>
    </source>
</evidence>
<organism evidence="2 3">
    <name type="scientific">Planctobacterium marinum</name>
    <dbReference type="NCBI Taxonomy" id="1631968"/>
    <lineage>
        <taxon>Bacteria</taxon>
        <taxon>Pseudomonadati</taxon>
        <taxon>Pseudomonadota</taxon>
        <taxon>Gammaproteobacteria</taxon>
        <taxon>Alteromonadales</taxon>
        <taxon>Alteromonadaceae</taxon>
        <taxon>Planctobacterium</taxon>
    </lineage>
</organism>
<dbReference type="EMBL" id="AP027272">
    <property type="protein sequence ID" value="BDX07008.1"/>
    <property type="molecule type" value="Genomic_DNA"/>
</dbReference>
<feature type="chain" id="PRO_5041360112" evidence="1">
    <location>
        <begin position="25"/>
        <end position="365"/>
    </location>
</feature>
<feature type="signal peptide" evidence="1">
    <location>
        <begin position="1"/>
        <end position="24"/>
    </location>
</feature>
<gene>
    <name evidence="2" type="ORF">MACH26_25290</name>
</gene>
<name>A0AA48KR02_9ALTE</name>
<keyword evidence="1" id="KW-0732">Signal</keyword>
<dbReference type="Proteomes" id="UP001333710">
    <property type="component" value="Chromosome"/>
</dbReference>
<accession>A0AA48KR02</accession>
<sequence length="365" mass="42331">MFSKARLLKTFVLLMTLVYGAASYAELHTWFGGHIRVNSDYRDWVESQQTRVEFESIKLTGSLSWDSGDTFNFDARYYDNLQINILRYAEYIRKLDEVSQLSIGITRVPFGLQNYLSDSFWYSINYYLGLEDDFDLGAVYHHTNERHSWKVGAFITDELADASEFARYSFDVAKVAGSEFKENGQLNFYYQYSPQWFQQQSKLGFSLQVGQIQNRNAGNSRHWAWSAFYRQPYEQWQTTIQYSQYRYDIEAQQVVFSAFDYPFPIAKKAHSVVLNQAYRFSNLPQFIDTALIYTEVGIVDSSEPGTEKSLQWVLGSNIIAGNFVFYLDYIHGENMWFSGGNGVGVYFPDDIGSAARINFSTAYHF</sequence>
<dbReference type="KEGG" id="pmaw:MACH26_25290"/>
<dbReference type="AlphaFoldDB" id="A0AA48KR02"/>
<protein>
    <submittedName>
        <fullName evidence="2">Uncharacterized protein</fullName>
    </submittedName>
</protein>
<reference evidence="2" key="1">
    <citation type="submission" date="2023-01" db="EMBL/GenBank/DDBJ databases">
        <title>Complete genome sequence of Planctobacterium marinum strain Dej080120_11.</title>
        <authorList>
            <person name="Ueki S."/>
            <person name="Maruyama F."/>
        </authorList>
    </citation>
    <scope>NUCLEOTIDE SEQUENCE</scope>
    <source>
        <strain evidence="2">Dej080120_11</strain>
    </source>
</reference>
<keyword evidence="3" id="KW-1185">Reference proteome</keyword>
<proteinExistence type="predicted"/>
<dbReference type="RefSeq" id="WP_338293000.1">
    <property type="nucleotide sequence ID" value="NZ_AP027272.1"/>
</dbReference>
<evidence type="ECO:0000313" key="2">
    <source>
        <dbReference type="EMBL" id="BDX07008.1"/>
    </source>
</evidence>